<keyword evidence="4" id="KW-1185">Reference proteome</keyword>
<dbReference type="Proteomes" id="UP001194696">
    <property type="component" value="Unassembled WGS sequence"/>
</dbReference>
<feature type="compositionally biased region" description="Low complexity" evidence="2">
    <location>
        <begin position="439"/>
        <end position="462"/>
    </location>
</feature>
<dbReference type="PANTHER" id="PTHR45615">
    <property type="entry name" value="MYOSIN HEAVY CHAIN, NON-MUSCLE"/>
    <property type="match status" value="1"/>
</dbReference>
<feature type="region of interest" description="Disordered" evidence="2">
    <location>
        <begin position="376"/>
        <end position="476"/>
    </location>
</feature>
<name>A0ABQ7JI34_9FUNG</name>
<feature type="compositionally biased region" description="Low complexity" evidence="2">
    <location>
        <begin position="1"/>
        <end position="37"/>
    </location>
</feature>
<feature type="compositionally biased region" description="Low complexity" evidence="2">
    <location>
        <begin position="92"/>
        <end position="124"/>
    </location>
</feature>
<dbReference type="EMBL" id="JAAAIM010002085">
    <property type="protein sequence ID" value="KAG0274142.1"/>
    <property type="molecule type" value="Genomic_DNA"/>
</dbReference>
<organism evidence="3 4">
    <name type="scientific">Linnemannia gamsii</name>
    <dbReference type="NCBI Taxonomy" id="64522"/>
    <lineage>
        <taxon>Eukaryota</taxon>
        <taxon>Fungi</taxon>
        <taxon>Fungi incertae sedis</taxon>
        <taxon>Mucoromycota</taxon>
        <taxon>Mortierellomycotina</taxon>
        <taxon>Mortierellomycetes</taxon>
        <taxon>Mortierellales</taxon>
        <taxon>Mortierellaceae</taxon>
        <taxon>Linnemannia</taxon>
    </lineage>
</organism>
<feature type="region of interest" description="Disordered" evidence="2">
    <location>
        <begin position="1"/>
        <end position="174"/>
    </location>
</feature>
<feature type="compositionally biased region" description="Low complexity" evidence="2">
    <location>
        <begin position="161"/>
        <end position="172"/>
    </location>
</feature>
<evidence type="ECO:0000313" key="3">
    <source>
        <dbReference type="EMBL" id="KAG0274142.1"/>
    </source>
</evidence>
<protein>
    <submittedName>
        <fullName evidence="3">Uncharacterized protein</fullName>
    </submittedName>
</protein>
<evidence type="ECO:0000256" key="2">
    <source>
        <dbReference type="SAM" id="MobiDB-lite"/>
    </source>
</evidence>
<evidence type="ECO:0000256" key="1">
    <source>
        <dbReference type="SAM" id="Coils"/>
    </source>
</evidence>
<feature type="region of interest" description="Disordered" evidence="2">
    <location>
        <begin position="346"/>
        <end position="365"/>
    </location>
</feature>
<comment type="caution">
    <text evidence="3">The sequence shown here is derived from an EMBL/GenBank/DDBJ whole genome shotgun (WGS) entry which is preliminary data.</text>
</comment>
<feature type="coiled-coil region" evidence="1">
    <location>
        <begin position="678"/>
        <end position="712"/>
    </location>
</feature>
<keyword evidence="1" id="KW-0175">Coiled coil</keyword>
<reference evidence="3 4" key="1">
    <citation type="journal article" date="2020" name="Fungal Divers.">
        <title>Resolving the Mortierellaceae phylogeny through synthesis of multi-gene phylogenetics and phylogenomics.</title>
        <authorList>
            <person name="Vandepol N."/>
            <person name="Liber J."/>
            <person name="Desiro A."/>
            <person name="Na H."/>
            <person name="Kennedy M."/>
            <person name="Barry K."/>
            <person name="Grigoriev I.V."/>
            <person name="Miller A.N."/>
            <person name="O'Donnell K."/>
            <person name="Stajich J.E."/>
            <person name="Bonito G."/>
        </authorList>
    </citation>
    <scope>NUCLEOTIDE SEQUENCE [LARGE SCALE GENOMIC DNA]</scope>
    <source>
        <strain evidence="3 4">AD045</strain>
    </source>
</reference>
<accession>A0ABQ7JI34</accession>
<sequence length="723" mass="80806">MGNSPSTPSGQSESSSKPNKQGATATTATPSTNAVTSGTGGGGPARGTHSNIPIQTSAVSTSSSISILPRQHTPVPFVPSTQHRPAPPPLPAQARLSSAQQQQQRLSQHNQHLQAQQQQQQRYQPSPFLPPANINTQGHSRPPQPDSMSGSRPMRNGREPSSSQSAAAAAAASEDDIPTVVLQEQMESMLVDMTAAEFRVRELREELDTFESQPIFSSMMLAWFLSFNLSDYNSNRIEDLKRDALKAWQPVLNSFMEGGASDNLTEIDVKLFESIIQDIISHADMIAGSNESPENLILKLKRIAHTELDNARRSLEQNRVAFQECQITLQARGVVPAAVLEMQRSMEEETRREQEVKRAKEQRQKEIVAERQKAVVAERQRERQRMLEEEEEKLRWDREREERQRRDQEREERQRRDRERELERQRRERDEEEIRRKALAAARNKNARPASSNMSSSTQAASHMVGRPKATSVSVPGSLPIYDPNFPKRMHAESPAVFALNISEEETVIDDSPAQAGHLGVPYSQYNSNSPGQLGAYTSAAHVHSAEDGEVPSTPLLRRRPIKVPDNGVVGGAAMVPSSGVDSNAVHSNQHGYANNSTMPQHQHHTDNSGQYANHTAHQTAYHGQGPEIQMPMPMPMPYEYNGHVNNQTQDMSHANQQTHSGQHVSETQPALYPPQIISEDELKNRLALEQLEQIKKRNEEILRDIQEQQRIHAITIQSLEMQ</sequence>
<feature type="compositionally biased region" description="Low complexity" evidence="2">
    <location>
        <begin position="56"/>
        <end position="67"/>
    </location>
</feature>
<feature type="compositionally biased region" description="Basic and acidic residues" evidence="2">
    <location>
        <begin position="376"/>
        <end position="436"/>
    </location>
</feature>
<evidence type="ECO:0000313" key="4">
    <source>
        <dbReference type="Proteomes" id="UP001194696"/>
    </source>
</evidence>
<dbReference type="PANTHER" id="PTHR45615:SF40">
    <property type="entry name" value="MYOSIN HEAVY CHAIN, NON-MUSCLE"/>
    <property type="match status" value="1"/>
</dbReference>
<gene>
    <name evidence="3" type="ORF">BGZ96_004468</name>
</gene>
<proteinExistence type="predicted"/>
<feature type="non-terminal residue" evidence="3">
    <location>
        <position position="723"/>
    </location>
</feature>